<evidence type="ECO:0000256" key="5">
    <source>
        <dbReference type="ARBA" id="ARBA00023211"/>
    </source>
</evidence>
<comment type="caution">
    <text evidence="9">The sequence shown here is derived from an EMBL/GenBank/DDBJ whole genome shotgun (WGS) entry which is preliminary data.</text>
</comment>
<reference evidence="9 10" key="1">
    <citation type="submission" date="2016-06" db="EMBL/GenBank/DDBJ databases">
        <title>Evolution of pathogenesis and genome organization in the Tremellales.</title>
        <authorList>
            <person name="Cuomo C."/>
            <person name="Litvintseva A."/>
            <person name="Heitman J."/>
            <person name="Chen Y."/>
            <person name="Sun S."/>
            <person name="Springer D."/>
            <person name="Dromer F."/>
            <person name="Young S."/>
            <person name="Zeng Q."/>
            <person name="Chapman S."/>
            <person name="Gujja S."/>
            <person name="Saif S."/>
            <person name="Birren B."/>
        </authorList>
    </citation>
    <scope>NUCLEOTIDE SEQUENCE [LARGE SCALE GENOMIC DNA]</scope>
    <source>
        <strain evidence="9 10">ATCC 28783</strain>
    </source>
</reference>
<evidence type="ECO:0000256" key="7">
    <source>
        <dbReference type="RuleBase" id="RU367030"/>
    </source>
</evidence>
<keyword evidence="4 7" id="KW-0378">Hydrolase</keyword>
<dbReference type="GO" id="GO:0005634">
    <property type="term" value="C:nucleus"/>
    <property type="evidence" value="ECO:0007669"/>
    <property type="project" value="TreeGrafter"/>
</dbReference>
<comment type="catalytic activity">
    <reaction evidence="1 7">
        <text>beta-D-fructose 1-phosphate + H2O = D-fructose + phosphate</text>
        <dbReference type="Rhea" id="RHEA:35603"/>
        <dbReference type="ChEBI" id="CHEBI:15377"/>
        <dbReference type="ChEBI" id="CHEBI:37721"/>
        <dbReference type="ChEBI" id="CHEBI:43474"/>
        <dbReference type="ChEBI" id="CHEBI:138881"/>
    </reaction>
</comment>
<keyword evidence="10" id="KW-1185">Reference proteome</keyword>
<name>A0A4Q1BPB4_TREME</name>
<protein>
    <recommendedName>
        <fullName evidence="7">Sugar phosphate phosphatase</fullName>
        <ecNumber evidence="7">3.1.3.-</ecNumber>
    </recommendedName>
</protein>
<dbReference type="Gene3D" id="1.20.930.60">
    <property type="match status" value="1"/>
</dbReference>
<organism evidence="9 10">
    <name type="scientific">Tremella mesenterica</name>
    <name type="common">Jelly fungus</name>
    <dbReference type="NCBI Taxonomy" id="5217"/>
    <lineage>
        <taxon>Eukaryota</taxon>
        <taxon>Fungi</taxon>
        <taxon>Dikarya</taxon>
        <taxon>Basidiomycota</taxon>
        <taxon>Agaricomycotina</taxon>
        <taxon>Tremellomycetes</taxon>
        <taxon>Tremellales</taxon>
        <taxon>Tremellaceae</taxon>
        <taxon>Tremella</taxon>
    </lineage>
</organism>
<comment type="catalytic activity">
    <reaction evidence="6 7">
        <text>beta-D-fructose 6-phosphate = dihydroxyacetone + D-glyceraldehyde 3-phosphate</text>
        <dbReference type="Rhea" id="RHEA:28002"/>
        <dbReference type="ChEBI" id="CHEBI:16016"/>
        <dbReference type="ChEBI" id="CHEBI:57634"/>
        <dbReference type="ChEBI" id="CHEBI:59776"/>
    </reaction>
</comment>
<dbReference type="FunCoup" id="A0A4Q1BPB4">
    <property type="interactions" value="115"/>
</dbReference>
<evidence type="ECO:0000259" key="8">
    <source>
        <dbReference type="Pfam" id="PF01937"/>
    </source>
</evidence>
<dbReference type="InterPro" id="IPR036075">
    <property type="entry name" value="ARMT-1-like_metal-bd_sf"/>
</dbReference>
<dbReference type="Gene3D" id="3.40.50.10880">
    <property type="entry name" value="Uncharacterised protein PF01937, DUF89, domain 3"/>
    <property type="match status" value="1"/>
</dbReference>
<dbReference type="GO" id="GO:0046872">
    <property type="term" value="F:metal ion binding"/>
    <property type="evidence" value="ECO:0007669"/>
    <property type="project" value="UniProtKB-UniRule"/>
</dbReference>
<gene>
    <name evidence="9" type="ORF">M231_03114</name>
</gene>
<dbReference type="GO" id="GO:0097023">
    <property type="term" value="F:fructose 6-phosphate aldolase activity"/>
    <property type="evidence" value="ECO:0007669"/>
    <property type="project" value="RHEA"/>
</dbReference>
<accession>A0A4Q1BPB4</accession>
<dbReference type="EMBL" id="SDIL01000029">
    <property type="protein sequence ID" value="RXK39612.1"/>
    <property type="molecule type" value="Genomic_DNA"/>
</dbReference>
<evidence type="ECO:0000256" key="1">
    <source>
        <dbReference type="ARBA" id="ARBA00001326"/>
    </source>
</evidence>
<dbReference type="InterPro" id="IPR039763">
    <property type="entry name" value="ARMT1"/>
</dbReference>
<dbReference type="PANTHER" id="PTHR12260">
    <property type="entry name" value="DAMAGE-CONTROL PHOSPHATASE ARMT1"/>
    <property type="match status" value="1"/>
</dbReference>
<evidence type="ECO:0000256" key="2">
    <source>
        <dbReference type="ARBA" id="ARBA00009519"/>
    </source>
</evidence>
<dbReference type="Proteomes" id="UP000289152">
    <property type="component" value="Unassembled WGS sequence"/>
</dbReference>
<dbReference type="EC" id="3.1.3.-" evidence="7"/>
<dbReference type="VEuPathDB" id="FungiDB:TREMEDRAFT_44401"/>
<comment type="similarity">
    <text evidence="2 7">Belongs to the damage-control phosphatase family. Sugar phosphate phosphatase III subfamily.</text>
</comment>
<evidence type="ECO:0000313" key="9">
    <source>
        <dbReference type="EMBL" id="RXK39612.1"/>
    </source>
</evidence>
<dbReference type="OrthoDB" id="541375at2759"/>
<evidence type="ECO:0000256" key="4">
    <source>
        <dbReference type="ARBA" id="ARBA00022801"/>
    </source>
</evidence>
<dbReference type="STRING" id="5217.A0A4Q1BPB4"/>
<dbReference type="SUPFAM" id="SSF111321">
    <property type="entry name" value="AF1104-like"/>
    <property type="match status" value="1"/>
</dbReference>
<dbReference type="GO" id="GO:0103026">
    <property type="term" value="F:fructose-1-phosphatase activity"/>
    <property type="evidence" value="ECO:0007669"/>
    <property type="project" value="RHEA"/>
</dbReference>
<keyword evidence="5 7" id="KW-0464">Manganese</keyword>
<comment type="cofactor">
    <cofactor evidence="7">
        <name>Mn(2+)</name>
        <dbReference type="ChEBI" id="CHEBI:29035"/>
    </cofactor>
    <cofactor evidence="7">
        <name>Ni(2+)</name>
        <dbReference type="ChEBI" id="CHEBI:49786"/>
    </cofactor>
</comment>
<evidence type="ECO:0000256" key="3">
    <source>
        <dbReference type="ARBA" id="ARBA00022723"/>
    </source>
</evidence>
<keyword evidence="3 7" id="KW-0479">Metal-binding</keyword>
<proteinExistence type="inferred from homology"/>
<dbReference type="InParanoid" id="A0A4Q1BPB4"/>
<dbReference type="PANTHER" id="PTHR12260:SF6">
    <property type="entry name" value="DAMAGE-CONTROL PHOSPHATASE ARMT1"/>
    <property type="match status" value="1"/>
</dbReference>
<feature type="domain" description="Damage-control phosphatase ARMT1-like metal-binding" evidence="8">
    <location>
        <begin position="24"/>
        <end position="401"/>
    </location>
</feature>
<dbReference type="InterPro" id="IPR002791">
    <property type="entry name" value="ARMT1-like_metal-bd"/>
</dbReference>
<dbReference type="AlphaFoldDB" id="A0A4Q1BPB4"/>
<comment type="function">
    <text evidence="7">Metal-dependent phosphatase that shows phosphatase activity against several substrates, including fructose-1-phosphate and fructose-6-phosphate. Its preference for fructose-1-phosphate, a strong glycating agent that causes DNA damage rather than a canonical yeast metabolite, suggests a damage-control function in hexose phosphate metabolism.</text>
</comment>
<dbReference type="Pfam" id="PF01937">
    <property type="entry name" value="ARMT1-like_dom"/>
    <property type="match status" value="1"/>
</dbReference>
<dbReference type="GO" id="GO:0006974">
    <property type="term" value="P:DNA damage response"/>
    <property type="evidence" value="ECO:0007669"/>
    <property type="project" value="TreeGrafter"/>
</dbReference>
<evidence type="ECO:0000256" key="6">
    <source>
        <dbReference type="ARBA" id="ARBA00048809"/>
    </source>
</evidence>
<comment type="domain">
    <text evidence="7">Subfamily III proteins have a conserved RTxK motif about 40-50 residues from the C-terminus; the threonine may be replaced by serine or cysteine.</text>
</comment>
<evidence type="ECO:0000313" key="10">
    <source>
        <dbReference type="Proteomes" id="UP000289152"/>
    </source>
</evidence>
<sequence>MDLFQPPYPRYSPQNKESFAYTTLIKRWPSILTNIISTLSNETHKLHSSHDVNSEEKLEEGKKMIETLALLIYEMGHGGELTPLEDDHEPNISCYNDELSLWSPLQRKWTHANWLFAECYLYRRIRQVFSLTRHWRSFDPFFYQKEDTYRSSLGAIVHLAQALNSMVERSDLQDGYEDASSPLEMAFLEMIQSDLWGNATDLSLLVDLKYEDLKQLQAVGAKAQAEQAKLILRNDLPKVWEHLKTLREARVDVVLDNAGFELYTDLILADFFVSCTPFVNEVVFHPKSIPWFVSDVVPFDFTWAIDILLDESFFSTASPPPTPTELESLAVLATRWKGHLASGAFKLSVPLDTPLGGDTPTGGFWTTQYAYQDMPLVAPKLVEELGKSGLVIFKGDLNYRKWVFPAVSHQSPQSSAGDPEMNVPIMLVHFTLDPFKPASQKSELPLIGDAAWPPTTPFDTALGPLAGTMNLVSLRTNKADTM</sequence>